<sequence length="456" mass="49953">MVREGQWFTAVKRALVPQCCQSDLGRSIGKSKLSDSLLSKELEANAAQPLLSAPVEDAELTAKEDEHSKHAYSVALASAVAAEAAVVAAQAAAEVIRLTTLTTRLTSKSRQEIAATKIQAMFRGYLARRSWRALRGLLRLKRLVDKSAVKSQTTNTLQCLQTLARVQTQLHSRRNSMTDQNQALQVHLQRKCGKQPVVKIGDGWNDSAQSKEQAETKLLNKQEAAVRRERALAYAFSHQIPAHRAKQPTMGMGLVGTVDGSNPNNSAMEINDRAFTDSSNRNVMAQTRKHRDTSLDCTPSVAQKSSQSSSQESPATPRSKTPLTASTKKSVSPRDGQCSVDSDQRSKPSFQLEQRRRRHSIAGPMMVGGESLVSSPTTPSYMALTKSARARSRFHGTQSYQPETSEKGSISLVKKHLSFPAVVKSNVLSSARTRRHSWPVKIDIASSTEVATKKRV</sequence>
<dbReference type="InterPro" id="IPR000048">
    <property type="entry name" value="IQ_motif_EF-hand-BS"/>
</dbReference>
<proteinExistence type="inferred from homology"/>
<keyword evidence="7" id="KW-1185">Reference proteome</keyword>
<dbReference type="CDD" id="cd23767">
    <property type="entry name" value="IQCD"/>
    <property type="match status" value="1"/>
</dbReference>
<gene>
    <name evidence="6" type="ORF">C4D60_Mb06t01110</name>
</gene>
<keyword evidence="1" id="KW-0112">Calmodulin-binding</keyword>
<dbReference type="InterPro" id="IPR025064">
    <property type="entry name" value="DUF4005"/>
</dbReference>
<accession>A0A4S8IKG8</accession>
<feature type="compositionally biased region" description="Polar residues" evidence="4">
    <location>
        <begin position="276"/>
        <end position="285"/>
    </location>
</feature>
<evidence type="ECO:0000256" key="4">
    <source>
        <dbReference type="SAM" id="MobiDB-lite"/>
    </source>
</evidence>
<feature type="compositionally biased region" description="Polar residues" evidence="4">
    <location>
        <begin position="259"/>
        <end position="268"/>
    </location>
</feature>
<evidence type="ECO:0000313" key="7">
    <source>
        <dbReference type="Proteomes" id="UP000317650"/>
    </source>
</evidence>
<dbReference type="PROSITE" id="PS50096">
    <property type="entry name" value="IQ"/>
    <property type="match status" value="1"/>
</dbReference>
<protein>
    <recommendedName>
        <fullName evidence="5">DUF4005 domain-containing protein</fullName>
    </recommendedName>
</protein>
<dbReference type="Pfam" id="PF13178">
    <property type="entry name" value="DUF4005"/>
    <property type="match status" value="1"/>
</dbReference>
<reference evidence="6 7" key="1">
    <citation type="journal article" date="2019" name="Nat. Plants">
        <title>Genome sequencing of Musa balbisiana reveals subgenome evolution and function divergence in polyploid bananas.</title>
        <authorList>
            <person name="Yao X."/>
        </authorList>
    </citation>
    <scope>NUCLEOTIDE SEQUENCE [LARGE SCALE GENOMIC DNA]</scope>
    <source>
        <strain evidence="7">cv. DH-PKW</strain>
        <tissue evidence="6">Leaves</tissue>
    </source>
</reference>
<evidence type="ECO:0000256" key="2">
    <source>
        <dbReference type="ARBA" id="ARBA00024341"/>
    </source>
</evidence>
<name>A0A4S8IKG8_MUSBA</name>
<feature type="compositionally biased region" description="Low complexity" evidence="4">
    <location>
        <begin position="300"/>
        <end position="313"/>
    </location>
</feature>
<evidence type="ECO:0000256" key="1">
    <source>
        <dbReference type="ARBA" id="ARBA00022860"/>
    </source>
</evidence>
<dbReference type="Pfam" id="PF00612">
    <property type="entry name" value="IQ"/>
    <property type="match status" value="1"/>
</dbReference>
<dbReference type="EMBL" id="PYDT01000009">
    <property type="protein sequence ID" value="THU48639.1"/>
    <property type="molecule type" value="Genomic_DNA"/>
</dbReference>
<dbReference type="Gene3D" id="1.20.5.190">
    <property type="match status" value="1"/>
</dbReference>
<comment type="subunit">
    <text evidence="3">Binds to multiple calmodulin (CaM) in the presence of Ca(2+) and CaM-like proteins.</text>
</comment>
<feature type="compositionally biased region" description="Polar residues" evidence="4">
    <location>
        <begin position="314"/>
        <end position="330"/>
    </location>
</feature>
<feature type="region of interest" description="Disordered" evidence="4">
    <location>
        <begin position="257"/>
        <end position="378"/>
    </location>
</feature>
<dbReference type="SMART" id="SM00015">
    <property type="entry name" value="IQ"/>
    <property type="match status" value="1"/>
</dbReference>
<organism evidence="6 7">
    <name type="scientific">Musa balbisiana</name>
    <name type="common">Banana</name>
    <dbReference type="NCBI Taxonomy" id="52838"/>
    <lineage>
        <taxon>Eukaryota</taxon>
        <taxon>Viridiplantae</taxon>
        <taxon>Streptophyta</taxon>
        <taxon>Embryophyta</taxon>
        <taxon>Tracheophyta</taxon>
        <taxon>Spermatophyta</taxon>
        <taxon>Magnoliopsida</taxon>
        <taxon>Liliopsida</taxon>
        <taxon>Zingiberales</taxon>
        <taxon>Musaceae</taxon>
        <taxon>Musa</taxon>
    </lineage>
</organism>
<dbReference type="PANTHER" id="PTHR32295:SF216">
    <property type="entry name" value="PROTEIN IQ-DOMAIN 3"/>
    <property type="match status" value="1"/>
</dbReference>
<comment type="similarity">
    <text evidence="2">Belongs to the IQD family.</text>
</comment>
<dbReference type="GO" id="GO:0005516">
    <property type="term" value="F:calmodulin binding"/>
    <property type="evidence" value="ECO:0007669"/>
    <property type="project" value="UniProtKB-KW"/>
</dbReference>
<evidence type="ECO:0000256" key="3">
    <source>
        <dbReference type="ARBA" id="ARBA00024378"/>
    </source>
</evidence>
<dbReference type="Proteomes" id="UP000317650">
    <property type="component" value="Chromosome 6"/>
</dbReference>
<dbReference type="PANTHER" id="PTHR32295">
    <property type="entry name" value="IQ-DOMAIN 5-RELATED"/>
    <property type="match status" value="1"/>
</dbReference>
<evidence type="ECO:0000313" key="6">
    <source>
        <dbReference type="EMBL" id="THU48639.1"/>
    </source>
</evidence>
<evidence type="ECO:0000259" key="5">
    <source>
        <dbReference type="Pfam" id="PF13178"/>
    </source>
</evidence>
<feature type="domain" description="DUF4005" evidence="5">
    <location>
        <begin position="299"/>
        <end position="430"/>
    </location>
</feature>
<comment type="caution">
    <text evidence="6">The sequence shown here is derived from an EMBL/GenBank/DDBJ whole genome shotgun (WGS) entry which is preliminary data.</text>
</comment>
<dbReference type="AlphaFoldDB" id="A0A4S8IKG8"/>